<evidence type="ECO:0000313" key="1">
    <source>
        <dbReference type="EMBL" id="MFC3227335.1"/>
    </source>
</evidence>
<accession>A0ABV7KY57</accession>
<reference evidence="2" key="1">
    <citation type="journal article" date="2019" name="Int. J. Syst. Evol. Microbiol.">
        <title>The Global Catalogue of Microorganisms (GCM) 10K type strain sequencing project: providing services to taxonomists for standard genome sequencing and annotation.</title>
        <authorList>
            <consortium name="The Broad Institute Genomics Platform"/>
            <consortium name="The Broad Institute Genome Sequencing Center for Infectious Disease"/>
            <person name="Wu L."/>
            <person name="Ma J."/>
        </authorList>
    </citation>
    <scope>NUCLEOTIDE SEQUENCE [LARGE SCALE GENOMIC DNA]</scope>
    <source>
        <strain evidence="2">KCTC 42964</strain>
    </source>
</reference>
<comment type="caution">
    <text evidence="1">The sequence shown here is derived from an EMBL/GenBank/DDBJ whole genome shotgun (WGS) entry which is preliminary data.</text>
</comment>
<dbReference type="EMBL" id="JBHRTR010000022">
    <property type="protein sequence ID" value="MFC3227335.1"/>
    <property type="molecule type" value="Genomic_DNA"/>
</dbReference>
<keyword evidence="2" id="KW-1185">Reference proteome</keyword>
<dbReference type="Proteomes" id="UP001595528">
    <property type="component" value="Unassembled WGS sequence"/>
</dbReference>
<proteinExistence type="predicted"/>
<sequence>MTAVRDIDRGWDRIKRDLAAMKKASVKVGVQEDAPPAEGGTSMALVAAVNEFGSDDGHVPERSFLRSAVDAGRNRYLQDLAKLLRGVVAGRGSVHRALSIIGAGMQGDIQKRIVDVREPPNAESTIEAKGSSNPLIDTGGMRQSVRYVVEGAD</sequence>
<gene>
    <name evidence="1" type="ORF">ACFOGJ_08850</name>
</gene>
<organism evidence="1 2">
    <name type="scientific">Marinibaculum pumilum</name>
    <dbReference type="NCBI Taxonomy" id="1766165"/>
    <lineage>
        <taxon>Bacteria</taxon>
        <taxon>Pseudomonadati</taxon>
        <taxon>Pseudomonadota</taxon>
        <taxon>Alphaproteobacteria</taxon>
        <taxon>Rhodospirillales</taxon>
        <taxon>Rhodospirillaceae</taxon>
        <taxon>Marinibaculum</taxon>
    </lineage>
</organism>
<protein>
    <submittedName>
        <fullName evidence="1">Uncharacterized protein</fullName>
    </submittedName>
</protein>
<dbReference type="RefSeq" id="WP_379899500.1">
    <property type="nucleotide sequence ID" value="NZ_JBHRTR010000022.1"/>
</dbReference>
<name>A0ABV7KY57_9PROT</name>
<evidence type="ECO:0000313" key="2">
    <source>
        <dbReference type="Proteomes" id="UP001595528"/>
    </source>
</evidence>